<dbReference type="AlphaFoldDB" id="A0A9P5X4M4"/>
<keyword evidence="3" id="KW-1185">Reference proteome</keyword>
<gene>
    <name evidence="2" type="ORF">P691DRAFT_348827</name>
</gene>
<protein>
    <submittedName>
        <fullName evidence="2">Uncharacterized protein</fullName>
    </submittedName>
</protein>
<evidence type="ECO:0000313" key="2">
    <source>
        <dbReference type="EMBL" id="KAF9444362.1"/>
    </source>
</evidence>
<sequence length="167" mass="18873">MLTWSGSTHLPPPLATNALAAFHLLLRHPSSKYPLSPDLDCLLYLCLLFCTLVKFNFVGLVALFSPFIPIHTSYFISFFTFSLLTLVSFSLPANPVPFKYSPRYPSVSPLPLTFMISSTFSLGFGSILYMEALCFSLYYSRYVFAMKVMPNFCAHFRLLTCPDDKYG</sequence>
<organism evidence="2 3">
    <name type="scientific">Macrolepiota fuliginosa MF-IS2</name>
    <dbReference type="NCBI Taxonomy" id="1400762"/>
    <lineage>
        <taxon>Eukaryota</taxon>
        <taxon>Fungi</taxon>
        <taxon>Dikarya</taxon>
        <taxon>Basidiomycota</taxon>
        <taxon>Agaricomycotina</taxon>
        <taxon>Agaricomycetes</taxon>
        <taxon>Agaricomycetidae</taxon>
        <taxon>Agaricales</taxon>
        <taxon>Agaricineae</taxon>
        <taxon>Agaricaceae</taxon>
        <taxon>Macrolepiota</taxon>
    </lineage>
</organism>
<feature type="transmembrane region" description="Helical" evidence="1">
    <location>
        <begin position="42"/>
        <end position="63"/>
    </location>
</feature>
<keyword evidence="1" id="KW-1133">Transmembrane helix</keyword>
<keyword evidence="1" id="KW-0472">Membrane</keyword>
<name>A0A9P5X4M4_9AGAR</name>
<dbReference type="Proteomes" id="UP000807342">
    <property type="component" value="Unassembled WGS sequence"/>
</dbReference>
<feature type="transmembrane region" description="Helical" evidence="1">
    <location>
        <begin position="113"/>
        <end position="139"/>
    </location>
</feature>
<feature type="transmembrane region" description="Helical" evidence="1">
    <location>
        <begin position="75"/>
        <end position="93"/>
    </location>
</feature>
<evidence type="ECO:0000313" key="3">
    <source>
        <dbReference type="Proteomes" id="UP000807342"/>
    </source>
</evidence>
<comment type="caution">
    <text evidence="2">The sequence shown here is derived from an EMBL/GenBank/DDBJ whole genome shotgun (WGS) entry which is preliminary data.</text>
</comment>
<accession>A0A9P5X4M4</accession>
<reference evidence="2" key="1">
    <citation type="submission" date="2020-11" db="EMBL/GenBank/DDBJ databases">
        <authorList>
            <consortium name="DOE Joint Genome Institute"/>
            <person name="Ahrendt S."/>
            <person name="Riley R."/>
            <person name="Andreopoulos W."/>
            <person name="Labutti K."/>
            <person name="Pangilinan J."/>
            <person name="Ruiz-Duenas F.J."/>
            <person name="Barrasa J.M."/>
            <person name="Sanchez-Garcia M."/>
            <person name="Camarero S."/>
            <person name="Miyauchi S."/>
            <person name="Serrano A."/>
            <person name="Linde D."/>
            <person name="Babiker R."/>
            <person name="Drula E."/>
            <person name="Ayuso-Fernandez I."/>
            <person name="Pacheco R."/>
            <person name="Padilla G."/>
            <person name="Ferreira P."/>
            <person name="Barriuso J."/>
            <person name="Kellner H."/>
            <person name="Castanera R."/>
            <person name="Alfaro M."/>
            <person name="Ramirez L."/>
            <person name="Pisabarro A.G."/>
            <person name="Kuo A."/>
            <person name="Tritt A."/>
            <person name="Lipzen A."/>
            <person name="He G."/>
            <person name="Yan M."/>
            <person name="Ng V."/>
            <person name="Cullen D."/>
            <person name="Martin F."/>
            <person name="Rosso M.-N."/>
            <person name="Henrissat B."/>
            <person name="Hibbett D."/>
            <person name="Martinez A.T."/>
            <person name="Grigoriev I.V."/>
        </authorList>
    </citation>
    <scope>NUCLEOTIDE SEQUENCE</scope>
    <source>
        <strain evidence="2">MF-IS2</strain>
    </source>
</reference>
<keyword evidence="1" id="KW-0812">Transmembrane</keyword>
<proteinExistence type="predicted"/>
<evidence type="ECO:0000256" key="1">
    <source>
        <dbReference type="SAM" id="Phobius"/>
    </source>
</evidence>
<dbReference type="EMBL" id="MU151382">
    <property type="protein sequence ID" value="KAF9444362.1"/>
    <property type="molecule type" value="Genomic_DNA"/>
</dbReference>